<comment type="function">
    <text evidence="1">May be specifically involved in the processing, transport, and/or maturation of the MADH beta-subunit.</text>
</comment>
<comment type="pathway">
    <text evidence="3">One-carbon metabolism; methylamine degradation.</text>
</comment>
<evidence type="ECO:0000256" key="6">
    <source>
        <dbReference type="ARBA" id="ARBA00022989"/>
    </source>
</evidence>
<dbReference type="Proteomes" id="UP001162811">
    <property type="component" value="Unassembled WGS sequence"/>
</dbReference>
<dbReference type="Pfam" id="PF07291">
    <property type="entry name" value="MauE"/>
    <property type="match status" value="1"/>
</dbReference>
<evidence type="ECO:0000256" key="5">
    <source>
        <dbReference type="ARBA" id="ARBA00022692"/>
    </source>
</evidence>
<dbReference type="RefSeq" id="WP_252677608.1">
    <property type="nucleotide sequence ID" value="NZ_JAMXHT010000002.1"/>
</dbReference>
<name>A0ABT1AGY1_9RALS</name>
<evidence type="ECO:0000259" key="9">
    <source>
        <dbReference type="Pfam" id="PF07291"/>
    </source>
</evidence>
<evidence type="ECO:0000256" key="7">
    <source>
        <dbReference type="ARBA" id="ARBA00023136"/>
    </source>
</evidence>
<dbReference type="InterPro" id="IPR009908">
    <property type="entry name" value="Methylamine_util_MauE"/>
</dbReference>
<reference evidence="10" key="1">
    <citation type="submission" date="2022-06" db="EMBL/GenBank/DDBJ databases">
        <authorList>
            <person name="Lu C.-H."/>
        </authorList>
    </citation>
    <scope>NUCLEOTIDE SEQUENCE</scope>
    <source>
        <strain evidence="10">21MJYT02-11</strain>
    </source>
</reference>
<feature type="domain" description="Methylamine utilisation protein MauE" evidence="9">
    <location>
        <begin position="13"/>
        <end position="139"/>
    </location>
</feature>
<evidence type="ECO:0000313" key="10">
    <source>
        <dbReference type="EMBL" id="MCO5397643.1"/>
    </source>
</evidence>
<keyword evidence="6 8" id="KW-1133">Transmembrane helix</keyword>
<evidence type="ECO:0000256" key="4">
    <source>
        <dbReference type="ARBA" id="ARBA00019078"/>
    </source>
</evidence>
<organism evidence="10 11">
    <name type="scientific">Ralstonia soli</name>
    <dbReference type="NCBI Taxonomy" id="2953896"/>
    <lineage>
        <taxon>Bacteria</taxon>
        <taxon>Pseudomonadati</taxon>
        <taxon>Pseudomonadota</taxon>
        <taxon>Betaproteobacteria</taxon>
        <taxon>Burkholderiales</taxon>
        <taxon>Burkholderiaceae</taxon>
        <taxon>Ralstonia</taxon>
    </lineage>
</organism>
<evidence type="ECO:0000313" key="11">
    <source>
        <dbReference type="Proteomes" id="UP001162811"/>
    </source>
</evidence>
<evidence type="ECO:0000256" key="8">
    <source>
        <dbReference type="SAM" id="Phobius"/>
    </source>
</evidence>
<comment type="subcellular location">
    <subcellularLocation>
        <location evidence="2">Membrane</location>
        <topology evidence="2">Multi-pass membrane protein</topology>
    </subcellularLocation>
</comment>
<accession>A0ABT1AGY1</accession>
<feature type="transmembrane region" description="Helical" evidence="8">
    <location>
        <begin position="81"/>
        <end position="102"/>
    </location>
</feature>
<feature type="transmembrane region" description="Helical" evidence="8">
    <location>
        <begin position="12"/>
        <end position="30"/>
    </location>
</feature>
<sequence>MNPLTPLLLDPVLGHTAAATLGALLILGGVSKLREQEVFRDALANYALLPQSLVGFTARALPMGEVLAGVLLLPVATRSVGAVLAVALLALVTAAIAINLARGRRQIDCGCGGASHTPLSGGLIARNTVLALLAVAAALPMQAREIVWLDYVAIGFATHFLLGLYLSANQLLSNHPRLIELRTLP</sequence>
<keyword evidence="5 8" id="KW-0812">Transmembrane</keyword>
<comment type="caution">
    <text evidence="10">The sequence shown here is derived from an EMBL/GenBank/DDBJ whole genome shotgun (WGS) entry which is preliminary data.</text>
</comment>
<dbReference type="EMBL" id="JAMXHT010000002">
    <property type="protein sequence ID" value="MCO5397643.1"/>
    <property type="molecule type" value="Genomic_DNA"/>
</dbReference>
<proteinExistence type="predicted"/>
<gene>
    <name evidence="10" type="ORF">NG900_05440</name>
</gene>
<keyword evidence="7 8" id="KW-0472">Membrane</keyword>
<feature type="transmembrane region" description="Helical" evidence="8">
    <location>
        <begin position="123"/>
        <end position="142"/>
    </location>
</feature>
<feature type="transmembrane region" description="Helical" evidence="8">
    <location>
        <begin position="42"/>
        <end position="61"/>
    </location>
</feature>
<reference evidence="10" key="2">
    <citation type="journal article" date="2023" name="Front. Microbiol.">
        <title>Ralstonia chuxiongensis sp. nov., Ralstonia mojiangensis sp. nov., and Ralstonia soli sp. nov., isolated from tobacco fields, are three novel species in the family Burkholderiaceae.</title>
        <authorList>
            <person name="Lu C.H."/>
            <person name="Zhang Y.Y."/>
            <person name="Jiang N."/>
            <person name="Chen W."/>
            <person name="Shao X."/>
            <person name="Zhao Z.M."/>
            <person name="Lu W.L."/>
            <person name="Hu X."/>
            <person name="Xi Y.X."/>
            <person name="Zou S.Y."/>
            <person name="Wei Q.J."/>
            <person name="Lin Z.L."/>
            <person name="Gong L."/>
            <person name="Gai X.T."/>
            <person name="Zhang L.Q."/>
            <person name="Li J.Y."/>
            <person name="Jin Y."/>
            <person name="Xia Z.Y."/>
        </authorList>
    </citation>
    <scope>NUCLEOTIDE SEQUENCE</scope>
    <source>
        <strain evidence="10">21MJYT02-11</strain>
    </source>
</reference>
<evidence type="ECO:0000256" key="3">
    <source>
        <dbReference type="ARBA" id="ARBA00004856"/>
    </source>
</evidence>
<evidence type="ECO:0000256" key="2">
    <source>
        <dbReference type="ARBA" id="ARBA00004141"/>
    </source>
</evidence>
<evidence type="ECO:0000256" key="1">
    <source>
        <dbReference type="ARBA" id="ARBA00003475"/>
    </source>
</evidence>
<keyword evidence="11" id="KW-1185">Reference proteome</keyword>
<protein>
    <recommendedName>
        <fullName evidence="4">Methylamine utilization protein MauE</fullName>
    </recommendedName>
</protein>
<feature type="transmembrane region" description="Helical" evidence="8">
    <location>
        <begin position="148"/>
        <end position="168"/>
    </location>
</feature>